<keyword evidence="2" id="KW-1185">Reference proteome</keyword>
<dbReference type="AlphaFoldDB" id="A0A1C5AC66"/>
<dbReference type="EMBL" id="FMCT01000012">
    <property type="protein sequence ID" value="SCF42604.1"/>
    <property type="molecule type" value="Genomic_DNA"/>
</dbReference>
<evidence type="ECO:0000313" key="1">
    <source>
        <dbReference type="EMBL" id="SCF42604.1"/>
    </source>
</evidence>
<name>A0A1C5AC66_9ACTN</name>
<gene>
    <name evidence="1" type="ORF">GA0070563_112102</name>
</gene>
<organism evidence="1 2">
    <name type="scientific">Micromonospora carbonacea</name>
    <dbReference type="NCBI Taxonomy" id="47853"/>
    <lineage>
        <taxon>Bacteria</taxon>
        <taxon>Bacillati</taxon>
        <taxon>Actinomycetota</taxon>
        <taxon>Actinomycetes</taxon>
        <taxon>Micromonosporales</taxon>
        <taxon>Micromonosporaceae</taxon>
        <taxon>Micromonospora</taxon>
    </lineage>
</organism>
<dbReference type="Proteomes" id="UP000183585">
    <property type="component" value="Unassembled WGS sequence"/>
</dbReference>
<proteinExistence type="predicted"/>
<reference evidence="2" key="1">
    <citation type="submission" date="2016-06" db="EMBL/GenBank/DDBJ databases">
        <authorList>
            <person name="Varghese N."/>
            <person name="Submissions Spin"/>
        </authorList>
    </citation>
    <scope>NUCLEOTIDE SEQUENCE [LARGE SCALE GENOMIC DNA]</scope>
    <source>
        <strain evidence="2">DSM 43168</strain>
    </source>
</reference>
<accession>A0A1C5AC66</accession>
<sequence length="67" mass="7877">MWDKDRGIGMWDWLRAAVEACRRRTHAEVEAARDERRRALLMLADVWERSGDGRVPVQREQASRRAA</sequence>
<evidence type="ECO:0000313" key="2">
    <source>
        <dbReference type="Proteomes" id="UP000183585"/>
    </source>
</evidence>
<protein>
    <submittedName>
        <fullName evidence="1">Uncharacterized protein</fullName>
    </submittedName>
</protein>